<evidence type="ECO:0000259" key="7">
    <source>
        <dbReference type="Pfam" id="PF04480"/>
    </source>
</evidence>
<keyword evidence="2 8" id="KW-0255">Endonuclease</keyword>
<dbReference type="EMBL" id="RBKV01000001">
    <property type="protein sequence ID" value="RKR96220.1"/>
    <property type="molecule type" value="Genomic_DNA"/>
</dbReference>
<evidence type="ECO:0000256" key="3">
    <source>
        <dbReference type="ARBA" id="ARBA00022763"/>
    </source>
</evidence>
<keyword evidence="4" id="KW-0378">Hydrolase</keyword>
<keyword evidence="5" id="KW-0234">DNA repair</keyword>
<evidence type="ECO:0000313" key="8">
    <source>
        <dbReference type="EMBL" id="RKR96220.1"/>
    </source>
</evidence>
<gene>
    <name evidence="8" type="ORF">DFJ75_3060</name>
</gene>
<comment type="caution">
    <text evidence="8">The sequence shown here is derived from an EMBL/GenBank/DDBJ whole genome shotgun (WGS) entry which is preliminary data.</text>
</comment>
<evidence type="ECO:0000256" key="6">
    <source>
        <dbReference type="ARBA" id="ARBA00029466"/>
    </source>
</evidence>
<evidence type="ECO:0000313" key="9">
    <source>
        <dbReference type="Proteomes" id="UP000274762"/>
    </source>
</evidence>
<reference evidence="8 9" key="1">
    <citation type="submission" date="2018-10" db="EMBL/GenBank/DDBJ databases">
        <title>Sequencing the genomes of 1000 actinobacteria strains.</title>
        <authorList>
            <person name="Klenk H.-P."/>
        </authorList>
    </citation>
    <scope>NUCLEOTIDE SEQUENCE [LARGE SCALE GENOMIC DNA]</scope>
    <source>
        <strain evidence="8 9">DSM 44343</strain>
    </source>
</reference>
<dbReference type="SUPFAM" id="SSF52980">
    <property type="entry name" value="Restriction endonuclease-like"/>
    <property type="match status" value="1"/>
</dbReference>
<feature type="domain" description="DUF559" evidence="7">
    <location>
        <begin position="91"/>
        <end position="133"/>
    </location>
</feature>
<proteinExistence type="inferred from homology"/>
<organism evidence="8 9">
    <name type="scientific">Williamsia marianensis</name>
    <dbReference type="NCBI Taxonomy" id="85044"/>
    <lineage>
        <taxon>Bacteria</taxon>
        <taxon>Bacillati</taxon>
        <taxon>Actinomycetota</taxon>
        <taxon>Actinomycetes</taxon>
        <taxon>Mycobacteriales</taxon>
        <taxon>Nocardiaceae</taxon>
        <taxon>Williamsia</taxon>
    </lineage>
</organism>
<dbReference type="NCBIfam" id="TIGR00632">
    <property type="entry name" value="vsr"/>
    <property type="match status" value="1"/>
</dbReference>
<evidence type="ECO:0000256" key="5">
    <source>
        <dbReference type="ARBA" id="ARBA00023204"/>
    </source>
</evidence>
<protein>
    <submittedName>
        <fullName evidence="8">T/G mismatch-specific endonuclease</fullName>
    </submittedName>
</protein>
<name>A0A495K4L6_WILMA</name>
<sequence>MADHLSPDGRSRVMSAIRSKNTKPELAVRAGLRAAGATGYRIHTRHLPGKPDVAFTRWRVAVFVDGAYWHGHPDHFDPSNATAYWREKIARTQARDVVASDALRDLGWTVLRFWDFELRADFDNCVEQVLAALRHRGWTDPLPTTRSSPAGTTDHQ</sequence>
<keyword evidence="1" id="KW-0540">Nuclease</keyword>
<dbReference type="Pfam" id="PF03852">
    <property type="entry name" value="Vsr"/>
    <property type="match status" value="1"/>
</dbReference>
<dbReference type="GO" id="GO:0016787">
    <property type="term" value="F:hydrolase activity"/>
    <property type="evidence" value="ECO:0007669"/>
    <property type="project" value="UniProtKB-KW"/>
</dbReference>
<dbReference type="Pfam" id="PF04480">
    <property type="entry name" value="DUF559"/>
    <property type="match status" value="1"/>
</dbReference>
<evidence type="ECO:0000256" key="1">
    <source>
        <dbReference type="ARBA" id="ARBA00022722"/>
    </source>
</evidence>
<dbReference type="GO" id="GO:0006298">
    <property type="term" value="P:mismatch repair"/>
    <property type="evidence" value="ECO:0007669"/>
    <property type="project" value="InterPro"/>
</dbReference>
<dbReference type="GO" id="GO:0004519">
    <property type="term" value="F:endonuclease activity"/>
    <property type="evidence" value="ECO:0007669"/>
    <property type="project" value="UniProtKB-KW"/>
</dbReference>
<dbReference type="InterPro" id="IPR004603">
    <property type="entry name" value="DNA_mismatch_endonuc_vsr"/>
</dbReference>
<dbReference type="CDD" id="cd00221">
    <property type="entry name" value="Vsr"/>
    <property type="match status" value="1"/>
</dbReference>
<evidence type="ECO:0000256" key="4">
    <source>
        <dbReference type="ARBA" id="ARBA00022801"/>
    </source>
</evidence>
<dbReference type="OrthoDB" id="9801520at2"/>
<dbReference type="RefSeq" id="WP_084248435.1">
    <property type="nucleotide sequence ID" value="NZ_CBCRXS010000005.1"/>
</dbReference>
<accession>A0A495K4L6</accession>
<dbReference type="Gene3D" id="3.40.960.10">
    <property type="entry name" value="VSR Endonuclease"/>
    <property type="match status" value="1"/>
</dbReference>
<evidence type="ECO:0000256" key="2">
    <source>
        <dbReference type="ARBA" id="ARBA00022759"/>
    </source>
</evidence>
<dbReference type="Proteomes" id="UP000274762">
    <property type="component" value="Unassembled WGS sequence"/>
</dbReference>
<comment type="similarity">
    <text evidence="6">Belongs to the Vsr family.</text>
</comment>
<dbReference type="InterPro" id="IPR011335">
    <property type="entry name" value="Restrct_endonuc-II-like"/>
</dbReference>
<dbReference type="InterPro" id="IPR007569">
    <property type="entry name" value="DUF559"/>
</dbReference>
<keyword evidence="3" id="KW-0227">DNA damage</keyword>
<dbReference type="AlphaFoldDB" id="A0A495K4L6"/>